<accession>A0A644Z461</accession>
<proteinExistence type="predicted"/>
<organism evidence="1">
    <name type="scientific">bioreactor metagenome</name>
    <dbReference type="NCBI Taxonomy" id="1076179"/>
    <lineage>
        <taxon>unclassified sequences</taxon>
        <taxon>metagenomes</taxon>
        <taxon>ecological metagenomes</taxon>
    </lineage>
</organism>
<dbReference type="AlphaFoldDB" id="A0A644Z461"/>
<protein>
    <submittedName>
        <fullName evidence="1">Uncharacterized protein</fullName>
    </submittedName>
</protein>
<evidence type="ECO:0000313" key="1">
    <source>
        <dbReference type="EMBL" id="MPM35685.1"/>
    </source>
</evidence>
<comment type="caution">
    <text evidence="1">The sequence shown here is derived from an EMBL/GenBank/DDBJ whole genome shotgun (WGS) entry which is preliminary data.</text>
</comment>
<dbReference type="EMBL" id="VSSQ01007361">
    <property type="protein sequence ID" value="MPM35685.1"/>
    <property type="molecule type" value="Genomic_DNA"/>
</dbReference>
<name>A0A644Z461_9ZZZZ</name>
<reference evidence="1" key="1">
    <citation type="submission" date="2019-08" db="EMBL/GenBank/DDBJ databases">
        <authorList>
            <person name="Kucharzyk K."/>
            <person name="Murdoch R.W."/>
            <person name="Higgins S."/>
            <person name="Loffler F."/>
        </authorList>
    </citation>
    <scope>NUCLEOTIDE SEQUENCE</scope>
</reference>
<gene>
    <name evidence="1" type="ORF">SDC9_82278</name>
</gene>
<sequence length="124" mass="14147">MQYTPIYVLKGYRVTETYRFGEITYEAEIVVQSQGWSAGMAGYDPHTVELDISSNGEKIGTVLVSFPLTKKTEMVRYVYGDLEKPRFTEQASAGLYKAVSAFLDEQRLYASIGRTLERFSYRIC</sequence>